<reference evidence="3 4" key="1">
    <citation type="submission" date="2021-07" db="EMBL/GenBank/DDBJ databases">
        <title>Paraburkholderia edwinii protects Aspergillus sp. from phenazines by acting as a toxin sponge.</title>
        <authorList>
            <person name="Dahlstrom K.M."/>
            <person name="Newman D.K."/>
        </authorList>
    </citation>
    <scope>NUCLEOTIDE SEQUENCE [LARGE SCALE GENOMIC DNA]</scope>
    <source>
        <strain evidence="3 4">Pe01</strain>
    </source>
</reference>
<evidence type="ECO:0000313" key="3">
    <source>
        <dbReference type="EMBL" id="QYD73129.1"/>
    </source>
</evidence>
<gene>
    <name evidence="3" type="ORF">KZJ38_26065</name>
</gene>
<feature type="compositionally biased region" description="Low complexity" evidence="1">
    <location>
        <begin position="21"/>
        <end position="34"/>
    </location>
</feature>
<keyword evidence="2" id="KW-0732">Signal</keyword>
<dbReference type="EMBL" id="CP080096">
    <property type="protein sequence ID" value="QYD73129.1"/>
    <property type="molecule type" value="Genomic_DNA"/>
</dbReference>
<evidence type="ECO:0000256" key="1">
    <source>
        <dbReference type="SAM" id="MobiDB-lite"/>
    </source>
</evidence>
<feature type="region of interest" description="Disordered" evidence="1">
    <location>
        <begin position="21"/>
        <end position="104"/>
    </location>
</feature>
<dbReference type="RefSeq" id="WP_219802731.1">
    <property type="nucleotide sequence ID" value="NZ_CP080096.1"/>
</dbReference>
<feature type="compositionally biased region" description="Polar residues" evidence="1">
    <location>
        <begin position="93"/>
        <end position="104"/>
    </location>
</feature>
<organism evidence="3 4">
    <name type="scientific">Paraburkholderia edwinii</name>
    <dbReference type="NCBI Taxonomy" id="2861782"/>
    <lineage>
        <taxon>Bacteria</taxon>
        <taxon>Pseudomonadati</taxon>
        <taxon>Pseudomonadota</taxon>
        <taxon>Betaproteobacteria</taxon>
        <taxon>Burkholderiales</taxon>
        <taxon>Burkholderiaceae</taxon>
        <taxon>Paraburkholderia</taxon>
    </lineage>
</organism>
<dbReference type="Proteomes" id="UP000826462">
    <property type="component" value="Chromosome 2"/>
</dbReference>
<accession>A0ABX8UW26</accession>
<evidence type="ECO:0008006" key="5">
    <source>
        <dbReference type="Google" id="ProtNLM"/>
    </source>
</evidence>
<name>A0ABX8UW26_9BURK</name>
<feature type="signal peptide" evidence="2">
    <location>
        <begin position="1"/>
        <end position="21"/>
    </location>
</feature>
<sequence>MKSIGAMLCALALLGSANAMAQTNSGGANTTGAGSTQGSGQGVTPGAKQGIEPGKAGESMNQLGSPQSGASSPQDSLMQKREQGMAPQGKGTQGSQDSSGSMKQ</sequence>
<keyword evidence="4" id="KW-1185">Reference proteome</keyword>
<evidence type="ECO:0000256" key="2">
    <source>
        <dbReference type="SAM" id="SignalP"/>
    </source>
</evidence>
<feature type="chain" id="PRO_5047507023" description="Pentapeptide MXKDX repeat protein" evidence="2">
    <location>
        <begin position="22"/>
        <end position="104"/>
    </location>
</feature>
<proteinExistence type="predicted"/>
<protein>
    <recommendedName>
        <fullName evidence="5">Pentapeptide MXKDX repeat protein</fullName>
    </recommendedName>
</protein>
<evidence type="ECO:0000313" key="4">
    <source>
        <dbReference type="Proteomes" id="UP000826462"/>
    </source>
</evidence>
<feature type="compositionally biased region" description="Polar residues" evidence="1">
    <location>
        <begin position="59"/>
        <end position="77"/>
    </location>
</feature>